<reference evidence="2 3" key="1">
    <citation type="submission" date="2018-09" db="EMBL/GenBank/DDBJ databases">
        <title>Characterization of the phylogenetic diversity of five novel species belonging to the genus Bifidobacterium.</title>
        <authorList>
            <person name="Lugli G.A."/>
            <person name="Duranti S."/>
            <person name="Milani C."/>
        </authorList>
    </citation>
    <scope>NUCLEOTIDE SEQUENCE [LARGE SCALE GENOMIC DNA]</scope>
    <source>
        <strain evidence="2 3">2033B</strain>
    </source>
</reference>
<feature type="compositionally biased region" description="Basic and acidic residues" evidence="1">
    <location>
        <begin position="180"/>
        <end position="190"/>
    </location>
</feature>
<keyword evidence="3" id="KW-1185">Reference proteome</keyword>
<feature type="compositionally biased region" description="Basic and acidic residues" evidence="1">
    <location>
        <begin position="125"/>
        <end position="139"/>
    </location>
</feature>
<accession>A0A430FV73</accession>
<name>A0A430FV73_9BIFI</name>
<sequence length="205" mass="22911">MSRRDGPSDAESTDSDASGFGAGSVCATRVRMHSRCPGRVRAIGQVRGRIGALHASFGDLRGRLGGRTPVPSGPFGRKPLESGLRHRGFFPLSWKKEACKAPILPLRSEVHTSRSACGAIRPYTPKREEPPSREPDRKRREPYRKSNARHRPALPLMEWTRRHDDVPWAEGQTSARTPQPRRDIKEEARPCCRSTWPTSSPCSVR</sequence>
<proteinExistence type="predicted"/>
<feature type="compositionally biased region" description="Basic residues" evidence="1">
    <location>
        <begin position="140"/>
        <end position="152"/>
    </location>
</feature>
<protein>
    <submittedName>
        <fullName evidence="2">Uncharacterized protein</fullName>
    </submittedName>
</protein>
<organism evidence="2 3">
    <name type="scientific">Bifidobacterium samirii</name>
    <dbReference type="NCBI Taxonomy" id="2306974"/>
    <lineage>
        <taxon>Bacteria</taxon>
        <taxon>Bacillati</taxon>
        <taxon>Actinomycetota</taxon>
        <taxon>Actinomycetes</taxon>
        <taxon>Bifidobacteriales</taxon>
        <taxon>Bifidobacteriaceae</taxon>
        <taxon>Bifidobacterium</taxon>
    </lineage>
</organism>
<feature type="compositionally biased region" description="Polar residues" evidence="1">
    <location>
        <begin position="195"/>
        <end position="205"/>
    </location>
</feature>
<dbReference type="AlphaFoldDB" id="A0A430FV73"/>
<gene>
    <name evidence="2" type="ORF">D2E24_0734</name>
</gene>
<evidence type="ECO:0000313" key="2">
    <source>
        <dbReference type="EMBL" id="RSX57436.1"/>
    </source>
</evidence>
<comment type="caution">
    <text evidence="2">The sequence shown here is derived from an EMBL/GenBank/DDBJ whole genome shotgun (WGS) entry which is preliminary data.</text>
</comment>
<feature type="region of interest" description="Disordered" evidence="1">
    <location>
        <begin position="1"/>
        <end position="21"/>
    </location>
</feature>
<dbReference type="EMBL" id="QXGK01000005">
    <property type="protein sequence ID" value="RSX57436.1"/>
    <property type="molecule type" value="Genomic_DNA"/>
</dbReference>
<feature type="region of interest" description="Disordered" evidence="1">
    <location>
        <begin position="117"/>
        <end position="205"/>
    </location>
</feature>
<evidence type="ECO:0000256" key="1">
    <source>
        <dbReference type="SAM" id="MobiDB-lite"/>
    </source>
</evidence>
<dbReference type="Proteomes" id="UP000287470">
    <property type="component" value="Unassembled WGS sequence"/>
</dbReference>
<evidence type="ECO:0000313" key="3">
    <source>
        <dbReference type="Proteomes" id="UP000287470"/>
    </source>
</evidence>